<dbReference type="Pfam" id="PF02879">
    <property type="entry name" value="PGM_PMM_II"/>
    <property type="match status" value="1"/>
</dbReference>
<dbReference type="InterPro" id="IPR016066">
    <property type="entry name" value="A-D-PHexomutase_CS"/>
</dbReference>
<evidence type="ECO:0000256" key="2">
    <source>
        <dbReference type="ARBA" id="ARBA00010231"/>
    </source>
</evidence>
<dbReference type="InterPro" id="IPR005843">
    <property type="entry name" value="A-D-PHexomutase_C"/>
</dbReference>
<dbReference type="Gene3D" id="3.40.120.10">
    <property type="entry name" value="Alpha-D-Glucose-1,6-Bisphosphate, subunit A, domain 3"/>
    <property type="match status" value="3"/>
</dbReference>
<dbReference type="PROSITE" id="PS00710">
    <property type="entry name" value="PGM_PMM"/>
    <property type="match status" value="1"/>
</dbReference>
<dbReference type="GO" id="GO:0009252">
    <property type="term" value="P:peptidoglycan biosynthetic process"/>
    <property type="evidence" value="ECO:0007669"/>
    <property type="project" value="TreeGrafter"/>
</dbReference>
<dbReference type="Pfam" id="PF02878">
    <property type="entry name" value="PGM_PMM_I"/>
    <property type="match status" value="1"/>
</dbReference>
<keyword evidence="3" id="KW-0597">Phosphoprotein</keyword>
<accession>J9GGC9</accession>
<dbReference type="InterPro" id="IPR005845">
    <property type="entry name" value="A-D-PHexomutase_a/b/a-II"/>
</dbReference>
<dbReference type="EMBL" id="AMCI01001161">
    <property type="protein sequence ID" value="EJX06437.1"/>
    <property type="molecule type" value="Genomic_DNA"/>
</dbReference>
<name>J9GGC9_9ZZZZ</name>
<dbReference type="PRINTS" id="PR00509">
    <property type="entry name" value="PGMPMM"/>
</dbReference>
<dbReference type="InterPro" id="IPR005846">
    <property type="entry name" value="A-D-PHexomutase_a/b/a-III"/>
</dbReference>
<comment type="similarity">
    <text evidence="2">Belongs to the phosphohexose mutase family.</text>
</comment>
<dbReference type="InterPro" id="IPR005841">
    <property type="entry name" value="Alpha-D-phosphohexomutase_SF"/>
</dbReference>
<evidence type="ECO:0000256" key="1">
    <source>
        <dbReference type="ARBA" id="ARBA00001946"/>
    </source>
</evidence>
<evidence type="ECO:0000256" key="4">
    <source>
        <dbReference type="ARBA" id="ARBA00022723"/>
    </source>
</evidence>
<keyword evidence="6" id="KW-0413">Isomerase</keyword>
<evidence type="ECO:0000259" key="9">
    <source>
        <dbReference type="Pfam" id="PF02879"/>
    </source>
</evidence>
<evidence type="ECO:0000259" key="10">
    <source>
        <dbReference type="Pfam" id="PF02880"/>
    </source>
</evidence>
<dbReference type="GO" id="GO:0008966">
    <property type="term" value="F:phosphoglucosamine mutase activity"/>
    <property type="evidence" value="ECO:0007669"/>
    <property type="project" value="InterPro"/>
</dbReference>
<evidence type="ECO:0000256" key="3">
    <source>
        <dbReference type="ARBA" id="ARBA00022553"/>
    </source>
</evidence>
<dbReference type="GO" id="GO:0004615">
    <property type="term" value="F:phosphomannomutase activity"/>
    <property type="evidence" value="ECO:0007669"/>
    <property type="project" value="TreeGrafter"/>
</dbReference>
<reference evidence="11" key="1">
    <citation type="journal article" date="2012" name="PLoS ONE">
        <title>Gene sets for utilization of primary and secondary nutrition supplies in the distal gut of endangered iberian lynx.</title>
        <authorList>
            <person name="Alcaide M."/>
            <person name="Messina E."/>
            <person name="Richter M."/>
            <person name="Bargiela R."/>
            <person name="Peplies J."/>
            <person name="Huws S.A."/>
            <person name="Newbold C.J."/>
            <person name="Golyshin P.N."/>
            <person name="Simon M.A."/>
            <person name="Lopez G."/>
            <person name="Yakimov M.M."/>
            <person name="Ferrer M."/>
        </authorList>
    </citation>
    <scope>NUCLEOTIDE SEQUENCE</scope>
</reference>
<sequence length="465" mass="50755">MTLIKSISGFRGTIGGKPGDTLNPVDITKSVSAYASLRQNKVNLTYRRKIVVGRDARISGEMVTQVVCGTLMAMGFDVVNIGLASTPTTELAVTMEKAVGGIIITASHNPRQWNALKFLNEKGEFLPPEEASEVIRLANNCNFEYADVDTLGCLVINNSYDQRHIELVKSLELVDVDAIARAHFNVAIDTVNSVGGIILPKLLGQLGVTQMTGLNTEPTGDFAHNPEPLKEHLSEIRNLMRKGRHDIGFVVDPDVDRLAMVCEDGSMFGEENTLVAVADYILQHTPGNTVSNLSSTRGLRDVTEKHGCNYTPAAVGEVNVVTKMKATGAVIGGEGNGGVIYPAAHSGRDALVGIALILTYLAKTGMKATELRNSLPQYYIAKNRIDLEPTTDIFAILQKVKELYKNEQVTDIDGVKIDFADKWVHLRKSNTEPIIRVYSEAHTMEEADALGKQIMDIVYNMTQQK</sequence>
<organism evidence="11">
    <name type="scientific">gut metagenome</name>
    <dbReference type="NCBI Taxonomy" id="749906"/>
    <lineage>
        <taxon>unclassified sequences</taxon>
        <taxon>metagenomes</taxon>
        <taxon>organismal metagenomes</taxon>
    </lineage>
</organism>
<dbReference type="FunFam" id="3.30.310.50:FF:000006">
    <property type="entry name" value="Phosphoglucosamine mutase"/>
    <property type="match status" value="1"/>
</dbReference>
<dbReference type="PANTHER" id="PTHR42946:SF1">
    <property type="entry name" value="PHOSPHOGLUCOMUTASE (ALPHA-D-GLUCOSE-1,6-BISPHOSPHATE-DEPENDENT)"/>
    <property type="match status" value="1"/>
</dbReference>
<dbReference type="InterPro" id="IPR024086">
    <property type="entry name" value="GlmM_arc-type"/>
</dbReference>
<dbReference type="InterPro" id="IPR016055">
    <property type="entry name" value="A-D-PHexomutase_a/b/a-I/II/III"/>
</dbReference>
<dbReference type="Gene3D" id="3.30.310.50">
    <property type="entry name" value="Alpha-D-phosphohexomutase, C-terminal domain"/>
    <property type="match status" value="1"/>
</dbReference>
<dbReference type="GO" id="GO:0006048">
    <property type="term" value="P:UDP-N-acetylglucosamine biosynthetic process"/>
    <property type="evidence" value="ECO:0007669"/>
    <property type="project" value="TreeGrafter"/>
</dbReference>
<feature type="domain" description="Alpha-D-phosphohexomutase alpha/beta/alpha" evidence="9">
    <location>
        <begin position="172"/>
        <end position="265"/>
    </location>
</feature>
<evidence type="ECO:0000256" key="5">
    <source>
        <dbReference type="ARBA" id="ARBA00022842"/>
    </source>
</evidence>
<evidence type="ECO:0000256" key="6">
    <source>
        <dbReference type="ARBA" id="ARBA00023235"/>
    </source>
</evidence>
<dbReference type="NCBIfam" id="TIGR03990">
    <property type="entry name" value="Arch_GlmM"/>
    <property type="match status" value="1"/>
</dbReference>
<dbReference type="Pfam" id="PF02880">
    <property type="entry name" value="PGM_PMM_III"/>
    <property type="match status" value="1"/>
</dbReference>
<protein>
    <submittedName>
        <fullName evidence="11">Phosphoglucomutase/phosphomannomutase family protein</fullName>
    </submittedName>
</protein>
<dbReference type="GO" id="GO:0005829">
    <property type="term" value="C:cytosol"/>
    <property type="evidence" value="ECO:0007669"/>
    <property type="project" value="TreeGrafter"/>
</dbReference>
<dbReference type="FunFam" id="3.40.120.10:FF:000020">
    <property type="entry name" value="Phosphoglucosamine mutase"/>
    <property type="match status" value="1"/>
</dbReference>
<dbReference type="SUPFAM" id="SSF55957">
    <property type="entry name" value="Phosphoglucomutase, C-terminal domain"/>
    <property type="match status" value="1"/>
</dbReference>
<dbReference type="AlphaFoldDB" id="J9GGC9"/>
<evidence type="ECO:0000259" key="7">
    <source>
        <dbReference type="Pfam" id="PF00408"/>
    </source>
</evidence>
<dbReference type="InterPro" id="IPR050060">
    <property type="entry name" value="Phosphoglucosamine_mutase"/>
</dbReference>
<feature type="domain" description="Alpha-D-phosphohexomutase C-terminal" evidence="7">
    <location>
        <begin position="398"/>
        <end position="456"/>
    </location>
</feature>
<dbReference type="InterPro" id="IPR005844">
    <property type="entry name" value="A-D-PHexomutase_a/b/a-I"/>
</dbReference>
<dbReference type="PANTHER" id="PTHR42946">
    <property type="entry name" value="PHOSPHOHEXOSE MUTASE"/>
    <property type="match status" value="1"/>
</dbReference>
<comment type="cofactor">
    <cofactor evidence="1">
        <name>Mg(2+)</name>
        <dbReference type="ChEBI" id="CHEBI:18420"/>
    </cofactor>
</comment>
<gene>
    <name evidence="11" type="ORF">EVA_05456</name>
</gene>
<dbReference type="SUPFAM" id="SSF53738">
    <property type="entry name" value="Phosphoglucomutase, first 3 domains"/>
    <property type="match status" value="3"/>
</dbReference>
<proteinExistence type="inferred from homology"/>
<keyword evidence="5" id="KW-0460">Magnesium</keyword>
<keyword evidence="4" id="KW-0479">Metal-binding</keyword>
<feature type="domain" description="Alpha-D-phosphohexomutase alpha/beta/alpha" evidence="10">
    <location>
        <begin position="272"/>
        <end position="378"/>
    </location>
</feature>
<evidence type="ECO:0000259" key="8">
    <source>
        <dbReference type="Pfam" id="PF02878"/>
    </source>
</evidence>
<dbReference type="InterPro" id="IPR036900">
    <property type="entry name" value="A-D-PHexomutase_C_sf"/>
</dbReference>
<comment type="caution">
    <text evidence="11">The sequence shown here is derived from an EMBL/GenBank/DDBJ whole genome shotgun (WGS) entry which is preliminary data.</text>
</comment>
<dbReference type="GO" id="GO:0000287">
    <property type="term" value="F:magnesium ion binding"/>
    <property type="evidence" value="ECO:0007669"/>
    <property type="project" value="InterPro"/>
</dbReference>
<dbReference type="GO" id="GO:0005975">
    <property type="term" value="P:carbohydrate metabolic process"/>
    <property type="evidence" value="ECO:0007669"/>
    <property type="project" value="InterPro"/>
</dbReference>
<evidence type="ECO:0000313" key="11">
    <source>
        <dbReference type="EMBL" id="EJX06437.1"/>
    </source>
</evidence>
<dbReference type="Pfam" id="PF00408">
    <property type="entry name" value="PGM_PMM_IV"/>
    <property type="match status" value="1"/>
</dbReference>
<feature type="domain" description="Alpha-D-phosphohexomutase alpha/beta/alpha" evidence="8">
    <location>
        <begin position="8"/>
        <end position="140"/>
    </location>
</feature>